<evidence type="ECO:0000256" key="1">
    <source>
        <dbReference type="SAM" id="MobiDB-lite"/>
    </source>
</evidence>
<dbReference type="KEGG" id="eli:ELI_12120"/>
<feature type="compositionally biased region" description="Acidic residues" evidence="1">
    <location>
        <begin position="457"/>
        <end position="468"/>
    </location>
</feature>
<organism evidence="3 4">
    <name type="scientific">Erythrobacter litoralis (strain HTCC2594)</name>
    <dbReference type="NCBI Taxonomy" id="314225"/>
    <lineage>
        <taxon>Bacteria</taxon>
        <taxon>Pseudomonadati</taxon>
        <taxon>Pseudomonadota</taxon>
        <taxon>Alphaproteobacteria</taxon>
        <taxon>Sphingomonadales</taxon>
        <taxon>Erythrobacteraceae</taxon>
        <taxon>Erythrobacter/Porphyrobacter group</taxon>
        <taxon>Erythrobacter</taxon>
    </lineage>
</organism>
<evidence type="ECO:0000313" key="3">
    <source>
        <dbReference type="EMBL" id="ABC64516.1"/>
    </source>
</evidence>
<feature type="region of interest" description="Disordered" evidence="1">
    <location>
        <begin position="351"/>
        <end position="649"/>
    </location>
</feature>
<evidence type="ECO:0000313" key="4">
    <source>
        <dbReference type="Proteomes" id="UP000008808"/>
    </source>
</evidence>
<keyword evidence="2" id="KW-0812">Transmembrane</keyword>
<dbReference type="STRING" id="314225.ELI_12120"/>
<keyword evidence="4" id="KW-1185">Reference proteome</keyword>
<feature type="compositionally biased region" description="Acidic residues" evidence="1">
    <location>
        <begin position="580"/>
        <end position="589"/>
    </location>
</feature>
<gene>
    <name evidence="3" type="ordered locus">ELI_12120</name>
</gene>
<dbReference type="Proteomes" id="UP000008808">
    <property type="component" value="Chromosome"/>
</dbReference>
<feature type="transmembrane region" description="Helical" evidence="2">
    <location>
        <begin position="20"/>
        <end position="45"/>
    </location>
</feature>
<dbReference type="AlphaFoldDB" id="Q2N725"/>
<feature type="transmembrane region" description="Helical" evidence="2">
    <location>
        <begin position="57"/>
        <end position="77"/>
    </location>
</feature>
<feature type="compositionally biased region" description="Acidic residues" evidence="1">
    <location>
        <begin position="173"/>
        <end position="183"/>
    </location>
</feature>
<feature type="compositionally biased region" description="Acidic residues" evidence="1">
    <location>
        <begin position="541"/>
        <end position="552"/>
    </location>
</feature>
<feature type="compositionally biased region" description="Low complexity" evidence="1">
    <location>
        <begin position="413"/>
        <end position="425"/>
    </location>
</feature>
<feature type="compositionally biased region" description="Acidic residues" evidence="1">
    <location>
        <begin position="429"/>
        <end position="441"/>
    </location>
</feature>
<protein>
    <submittedName>
        <fullName evidence="3">Uncharacterized protein</fullName>
    </submittedName>
</protein>
<feature type="region of interest" description="Disordered" evidence="1">
    <location>
        <begin position="296"/>
        <end position="329"/>
    </location>
</feature>
<keyword evidence="2" id="KW-0472">Membrane</keyword>
<proteinExistence type="predicted"/>
<sequence length="666" mass="69681">MADTAKRKSGSQPPISAHPAFPAIVALWFAALFGIGSLVLPSMLFERLMGAAPDFSTRLTIAAACALFGALGGLLVARKVVASQGAAKESSIRAPRAPRSGHEGPAKRPIVATEELGEEGLGPVADVNAFDDDAQKQPLPGRRRALSVTDDTGRSEYLEYVPLPGDGEIAQNDIDEPEDDSGEPEQARDDDALPLDTFAIADPANCGDRSNTAAEDDPHQADHAETLEDLRNPVEGEIDHDAAEAEKHSDDDAPAPMFAPLAADTRSQGEAGRPFDAPRAPFGNAVAVDTDAPADTIDAPAFAAPPAGDTPAGETDTLVETSLDNHADRPLAELSVSELIQRFASSLEREREQNAVAAIEPETGTGDEPAEIAEQPDEDEAAEAVAPFAFERVSVDDDPFEDADTEDADEAETAAPLFAPLAPAAMQGDSDDTAEAVDDEDAHAAVPTALRPLDLGAFEEDDQDEDDPFASSLSLGSRSAPMDRPFDAPTAVFGGPADESEAETAPVYNPFAAQAQPPAPVEAEDKSSAPFSLAAEFAQTAEDEDDDEDSHDESDSAAGYSSLLNMKRTLGSSQEFVRIEDEDEGDSEAGDAPTPEAVTFPGEAPAGTSPIGEARPFDAPPNAEQAMNGMSRHAPTIPAPQPADPAETEKALREALEKLQRMSGAA</sequence>
<dbReference type="HOGENOM" id="CLU_412037_0_0_5"/>
<feature type="compositionally biased region" description="Basic and acidic residues" evidence="1">
    <location>
        <begin position="216"/>
        <end position="251"/>
    </location>
</feature>
<dbReference type="OrthoDB" id="7505157at2"/>
<feature type="compositionally biased region" description="Acidic residues" evidence="1">
    <location>
        <begin position="368"/>
        <end position="382"/>
    </location>
</feature>
<evidence type="ECO:0000256" key="2">
    <source>
        <dbReference type="SAM" id="Phobius"/>
    </source>
</evidence>
<keyword evidence="2" id="KW-1133">Transmembrane helix</keyword>
<dbReference type="EMBL" id="CP000157">
    <property type="protein sequence ID" value="ABC64516.1"/>
    <property type="molecule type" value="Genomic_DNA"/>
</dbReference>
<feature type="compositionally biased region" description="Acidic residues" evidence="1">
    <location>
        <begin position="396"/>
        <end position="412"/>
    </location>
</feature>
<feature type="region of interest" description="Disordered" evidence="1">
    <location>
        <begin position="87"/>
        <end position="108"/>
    </location>
</feature>
<feature type="region of interest" description="Disordered" evidence="1">
    <location>
        <begin position="123"/>
        <end position="283"/>
    </location>
</feature>
<name>Q2N725_ERYLH</name>
<reference evidence="4" key="1">
    <citation type="journal article" date="2009" name="J. Bacteriol.">
        <title>Complete genome sequence of Erythrobacter litoralis HTCC2594.</title>
        <authorList>
            <person name="Oh H.M."/>
            <person name="Giovannoni S.J."/>
            <person name="Ferriera S."/>
            <person name="Johnson J."/>
            <person name="Cho J.C."/>
        </authorList>
    </citation>
    <scope>NUCLEOTIDE SEQUENCE [LARGE SCALE GENOMIC DNA]</scope>
    <source>
        <strain evidence="4">HTCC2594</strain>
    </source>
</reference>
<accession>Q2N725</accession>
<dbReference type="eggNOG" id="ENOG5031EH6">
    <property type="taxonomic scope" value="Bacteria"/>
</dbReference>
<feature type="compositionally biased region" description="Low complexity" evidence="1">
    <location>
        <begin position="296"/>
        <end position="312"/>
    </location>
</feature>
<dbReference type="RefSeq" id="WP_011415338.1">
    <property type="nucleotide sequence ID" value="NC_007722.1"/>
</dbReference>